<keyword evidence="1" id="KW-0812">Transmembrane</keyword>
<gene>
    <name evidence="2" type="ORF">KFK09_011076</name>
</gene>
<name>A0A8T3BDH8_DENNO</name>
<accession>A0A8T3BDH8</accession>
<feature type="transmembrane region" description="Helical" evidence="1">
    <location>
        <begin position="12"/>
        <end position="29"/>
    </location>
</feature>
<comment type="caution">
    <text evidence="2">The sequence shown here is derived from an EMBL/GenBank/DDBJ whole genome shotgun (WGS) entry which is preliminary data.</text>
</comment>
<keyword evidence="1" id="KW-1133">Transmembrane helix</keyword>
<reference evidence="2" key="1">
    <citation type="journal article" date="2022" name="Front. Genet.">
        <title>Chromosome-Scale Assembly of the Dendrobium nobile Genome Provides Insights Into the Molecular Mechanism of the Biosynthesis of the Medicinal Active Ingredient of Dendrobium.</title>
        <authorList>
            <person name="Xu Q."/>
            <person name="Niu S.-C."/>
            <person name="Li K.-L."/>
            <person name="Zheng P.-J."/>
            <person name="Zhang X.-J."/>
            <person name="Jia Y."/>
            <person name="Liu Y."/>
            <person name="Niu Y.-X."/>
            <person name="Yu L.-H."/>
            <person name="Chen D.-F."/>
            <person name="Zhang G.-Q."/>
        </authorList>
    </citation>
    <scope>NUCLEOTIDE SEQUENCE</scope>
    <source>
        <tissue evidence="2">Leaf</tissue>
    </source>
</reference>
<evidence type="ECO:0000313" key="2">
    <source>
        <dbReference type="EMBL" id="KAI0510474.1"/>
    </source>
</evidence>
<evidence type="ECO:0000256" key="1">
    <source>
        <dbReference type="SAM" id="Phobius"/>
    </source>
</evidence>
<sequence>MSGWISMLKQKGVVFLGIILHFFFTEVILPTHPEIFTVSMILYFMNHSPTIVRKVYEPIYINQLLVQTNVFNKYCVYCNCAMN</sequence>
<dbReference type="EMBL" id="JAGYWB010000009">
    <property type="protein sequence ID" value="KAI0510474.1"/>
    <property type="molecule type" value="Genomic_DNA"/>
</dbReference>
<keyword evidence="1" id="KW-0472">Membrane</keyword>
<keyword evidence="3" id="KW-1185">Reference proteome</keyword>
<proteinExistence type="predicted"/>
<protein>
    <submittedName>
        <fullName evidence="2">Uncharacterized protein</fullName>
    </submittedName>
</protein>
<dbReference type="Proteomes" id="UP000829196">
    <property type="component" value="Unassembled WGS sequence"/>
</dbReference>
<dbReference type="AlphaFoldDB" id="A0A8T3BDH8"/>
<organism evidence="2 3">
    <name type="scientific">Dendrobium nobile</name>
    <name type="common">Orchid</name>
    <dbReference type="NCBI Taxonomy" id="94219"/>
    <lineage>
        <taxon>Eukaryota</taxon>
        <taxon>Viridiplantae</taxon>
        <taxon>Streptophyta</taxon>
        <taxon>Embryophyta</taxon>
        <taxon>Tracheophyta</taxon>
        <taxon>Spermatophyta</taxon>
        <taxon>Magnoliopsida</taxon>
        <taxon>Liliopsida</taxon>
        <taxon>Asparagales</taxon>
        <taxon>Orchidaceae</taxon>
        <taxon>Epidendroideae</taxon>
        <taxon>Malaxideae</taxon>
        <taxon>Dendrobiinae</taxon>
        <taxon>Dendrobium</taxon>
    </lineage>
</organism>
<evidence type="ECO:0000313" key="3">
    <source>
        <dbReference type="Proteomes" id="UP000829196"/>
    </source>
</evidence>